<evidence type="ECO:0008006" key="5">
    <source>
        <dbReference type="Google" id="ProtNLM"/>
    </source>
</evidence>
<keyword evidence="1" id="KW-0547">Nucleotide-binding</keyword>
<dbReference type="PANTHER" id="PTHR14187">
    <property type="entry name" value="ALPHA KINASE/ELONGATION FACTOR 2 KINASE"/>
    <property type="match status" value="1"/>
</dbReference>
<dbReference type="InterPro" id="IPR043129">
    <property type="entry name" value="ATPase_NBD"/>
</dbReference>
<dbReference type="AlphaFoldDB" id="A0AAN6VNT2"/>
<dbReference type="CDD" id="cd10170">
    <property type="entry name" value="ASKHA_NBD_HSP70"/>
    <property type="match status" value="1"/>
</dbReference>
<dbReference type="PANTHER" id="PTHR14187:SF5">
    <property type="entry name" value="HEAT SHOCK 70 KDA PROTEIN 12A"/>
    <property type="match status" value="1"/>
</dbReference>
<protein>
    <recommendedName>
        <fullName evidence="5">Actin-like ATPase domain-containing protein</fullName>
    </recommendedName>
</protein>
<sequence>MASTESDNGNTVIVGIDFGTTYSGVAFTWSKKIERMEVISSWDAELHSSSDEEKTPTAISFGSKRKVSWGYSIPLDAKQARWFKLLLIDDKDLPADVRKSTKIKEARAYLKKHNKTPIAVIADFLRLLWNHCNQRITETVSRNLVNYSKFHIVITLPAIWPDYARGRMREAVGQAGMLGERVAGETTLSFISEPEAAALATLSDMEDRRDIEAGDSFVVVDCGGGTVDLISYEVISTGPMVVRECVKGQGGLCGAVFVDEAFLKVLKQKFGGKAWDKMKAQTRCRLVHDDWEHGIKPTFNGQKQTWVINMPFECIDLKAIKAGFTLPKITLTADDIRGAFDPTVEKIRAMVDEQVAAVKLKKEAGPKYVIMVGGFGRCKYLFTSLKEHFEDGIEVLQSRGSGPWTAICRGAVIHAANIQGLPTFSVDIQARVARAKYGVPCNVEWCPETHDPRDKAWDEDCQEWDARDQMEWFLKIGDDMSTNKPVRFPFWSMYAAEEATTTRLSETIYTSANSPSPKRLGDNNVVELCTISWDTKLDISSLPTFTNSLGKVFHELVFEVEMTCAGGSLDFAIYHNGKRQGSKNVVVDYETRS</sequence>
<dbReference type="SUPFAM" id="SSF53067">
    <property type="entry name" value="Actin-like ATPase domain"/>
    <property type="match status" value="2"/>
</dbReference>
<dbReference type="GO" id="GO:0005524">
    <property type="term" value="F:ATP binding"/>
    <property type="evidence" value="ECO:0007669"/>
    <property type="project" value="UniProtKB-KW"/>
</dbReference>
<keyword evidence="2" id="KW-0067">ATP-binding</keyword>
<dbReference type="InterPro" id="IPR013126">
    <property type="entry name" value="Hsp_70_fam"/>
</dbReference>
<reference evidence="3" key="1">
    <citation type="journal article" date="2023" name="Mol. Phylogenet. Evol.">
        <title>Genome-scale phylogeny and comparative genomics of the fungal order Sordariales.</title>
        <authorList>
            <person name="Hensen N."/>
            <person name="Bonometti L."/>
            <person name="Westerberg I."/>
            <person name="Brannstrom I.O."/>
            <person name="Guillou S."/>
            <person name="Cros-Aarteil S."/>
            <person name="Calhoun S."/>
            <person name="Haridas S."/>
            <person name="Kuo A."/>
            <person name="Mondo S."/>
            <person name="Pangilinan J."/>
            <person name="Riley R."/>
            <person name="LaButti K."/>
            <person name="Andreopoulos B."/>
            <person name="Lipzen A."/>
            <person name="Chen C."/>
            <person name="Yan M."/>
            <person name="Daum C."/>
            <person name="Ng V."/>
            <person name="Clum A."/>
            <person name="Steindorff A."/>
            <person name="Ohm R.A."/>
            <person name="Martin F."/>
            <person name="Silar P."/>
            <person name="Natvig D.O."/>
            <person name="Lalanne C."/>
            <person name="Gautier V."/>
            <person name="Ament-Velasquez S.L."/>
            <person name="Kruys A."/>
            <person name="Hutchinson M.I."/>
            <person name="Powell A.J."/>
            <person name="Barry K."/>
            <person name="Miller A.N."/>
            <person name="Grigoriev I.V."/>
            <person name="Debuchy R."/>
            <person name="Gladieux P."/>
            <person name="Hiltunen Thoren M."/>
            <person name="Johannesson H."/>
        </authorList>
    </citation>
    <scope>NUCLEOTIDE SEQUENCE</scope>
    <source>
        <strain evidence="3">CBS 538.74</strain>
    </source>
</reference>
<dbReference type="Gene3D" id="3.30.420.40">
    <property type="match status" value="1"/>
</dbReference>
<dbReference type="GO" id="GO:0140662">
    <property type="term" value="F:ATP-dependent protein folding chaperone"/>
    <property type="evidence" value="ECO:0007669"/>
    <property type="project" value="InterPro"/>
</dbReference>
<evidence type="ECO:0000313" key="4">
    <source>
        <dbReference type="Proteomes" id="UP001302745"/>
    </source>
</evidence>
<proteinExistence type="predicted"/>
<gene>
    <name evidence="3" type="ORF">C8A00DRAFT_13902</name>
</gene>
<accession>A0AAN6VNT2</accession>
<dbReference type="Proteomes" id="UP001302745">
    <property type="component" value="Unassembled WGS sequence"/>
</dbReference>
<evidence type="ECO:0000313" key="3">
    <source>
        <dbReference type="EMBL" id="KAK4154993.1"/>
    </source>
</evidence>
<keyword evidence="4" id="KW-1185">Reference proteome</keyword>
<organism evidence="3 4">
    <name type="scientific">Chaetomidium leptoderma</name>
    <dbReference type="NCBI Taxonomy" id="669021"/>
    <lineage>
        <taxon>Eukaryota</taxon>
        <taxon>Fungi</taxon>
        <taxon>Dikarya</taxon>
        <taxon>Ascomycota</taxon>
        <taxon>Pezizomycotina</taxon>
        <taxon>Sordariomycetes</taxon>
        <taxon>Sordariomycetidae</taxon>
        <taxon>Sordariales</taxon>
        <taxon>Chaetomiaceae</taxon>
        <taxon>Chaetomidium</taxon>
    </lineage>
</organism>
<dbReference type="EMBL" id="MU856897">
    <property type="protein sequence ID" value="KAK4154993.1"/>
    <property type="molecule type" value="Genomic_DNA"/>
</dbReference>
<name>A0AAN6VNT2_9PEZI</name>
<dbReference type="PRINTS" id="PR00301">
    <property type="entry name" value="HEATSHOCK70"/>
</dbReference>
<dbReference type="Pfam" id="PF00012">
    <property type="entry name" value="HSP70"/>
    <property type="match status" value="1"/>
</dbReference>
<evidence type="ECO:0000256" key="2">
    <source>
        <dbReference type="ARBA" id="ARBA00022840"/>
    </source>
</evidence>
<evidence type="ECO:0000256" key="1">
    <source>
        <dbReference type="ARBA" id="ARBA00022741"/>
    </source>
</evidence>
<reference evidence="3" key="2">
    <citation type="submission" date="2023-05" db="EMBL/GenBank/DDBJ databases">
        <authorList>
            <consortium name="Lawrence Berkeley National Laboratory"/>
            <person name="Steindorff A."/>
            <person name="Hensen N."/>
            <person name="Bonometti L."/>
            <person name="Westerberg I."/>
            <person name="Brannstrom I.O."/>
            <person name="Guillou S."/>
            <person name="Cros-Aarteil S."/>
            <person name="Calhoun S."/>
            <person name="Haridas S."/>
            <person name="Kuo A."/>
            <person name="Mondo S."/>
            <person name="Pangilinan J."/>
            <person name="Riley R."/>
            <person name="Labutti K."/>
            <person name="Andreopoulos B."/>
            <person name="Lipzen A."/>
            <person name="Chen C."/>
            <person name="Yanf M."/>
            <person name="Daum C."/>
            <person name="Ng V."/>
            <person name="Clum A."/>
            <person name="Ohm R."/>
            <person name="Martin F."/>
            <person name="Silar P."/>
            <person name="Natvig D."/>
            <person name="Lalanne C."/>
            <person name="Gautier V."/>
            <person name="Ament-Velasquez S.L."/>
            <person name="Kruys A."/>
            <person name="Hutchinson M.I."/>
            <person name="Powell A.J."/>
            <person name="Barry K."/>
            <person name="Miller A.N."/>
            <person name="Grigoriev I.V."/>
            <person name="Debuchy R."/>
            <person name="Gladieux P."/>
            <person name="Thoren M.H."/>
            <person name="Johannesson H."/>
        </authorList>
    </citation>
    <scope>NUCLEOTIDE SEQUENCE</scope>
    <source>
        <strain evidence="3">CBS 538.74</strain>
    </source>
</reference>
<comment type="caution">
    <text evidence="3">The sequence shown here is derived from an EMBL/GenBank/DDBJ whole genome shotgun (WGS) entry which is preliminary data.</text>
</comment>